<dbReference type="RefSeq" id="WP_125330382.1">
    <property type="nucleotide sequence ID" value="NZ_CP076612.1"/>
</dbReference>
<evidence type="ECO:0000313" key="4">
    <source>
        <dbReference type="Proteomes" id="UP000280549"/>
    </source>
</evidence>
<dbReference type="Proteomes" id="UP000280549">
    <property type="component" value="Unassembled WGS sequence"/>
</dbReference>
<dbReference type="Gene3D" id="3.40.50.10770">
    <property type="entry name" value="Hypothetical protein VC1899 like domain (Restriction endonuclease-like)"/>
    <property type="match status" value="1"/>
</dbReference>
<protein>
    <submittedName>
        <fullName evidence="3">CRISPR-associated protein</fullName>
    </submittedName>
</protein>
<reference evidence="3 4" key="1">
    <citation type="submission" date="2018-11" db="EMBL/GenBank/DDBJ databases">
        <title>Species Designations Belie Phenotypic and Genotypic Heterogeneity in Oral Streptococci.</title>
        <authorList>
            <person name="Velsko I."/>
        </authorList>
    </citation>
    <scope>NUCLEOTIDE SEQUENCE [LARGE SCALE GENOMIC DNA]</scope>
    <source>
        <strain evidence="3 4">BCC20</strain>
    </source>
</reference>
<accession>A0ABD7JK37</accession>
<dbReference type="Pfam" id="PF09659">
    <property type="entry name" value="Cas_Csm6_HEPN"/>
    <property type="match status" value="1"/>
</dbReference>
<dbReference type="InterPro" id="IPR011335">
    <property type="entry name" value="Restrct_endonuc-II-like"/>
</dbReference>
<dbReference type="EMBL" id="RJMR01000008">
    <property type="protein sequence ID" value="RSI22759.1"/>
    <property type="molecule type" value="Genomic_DNA"/>
</dbReference>
<feature type="domain" description="Csm6 HEPN" evidence="2">
    <location>
        <begin position="294"/>
        <end position="470"/>
    </location>
</feature>
<dbReference type="InterPro" id="IPR053941">
    <property type="entry name" value="Csm6_HEPN"/>
</dbReference>
<evidence type="ECO:0000256" key="1">
    <source>
        <dbReference type="ARBA" id="ARBA00022801"/>
    </source>
</evidence>
<evidence type="ECO:0000313" key="3">
    <source>
        <dbReference type="EMBL" id="RSI22759.1"/>
    </source>
</evidence>
<evidence type="ECO:0000259" key="2">
    <source>
        <dbReference type="Pfam" id="PF09659"/>
    </source>
</evidence>
<comment type="caution">
    <text evidence="3">The sequence shown here is derived from an EMBL/GenBank/DDBJ whole genome shotgun (WGS) entry which is preliminary data.</text>
</comment>
<keyword evidence="1" id="KW-0378">Hydrolase</keyword>
<proteinExistence type="predicted"/>
<dbReference type="NCBIfam" id="TIGR02672">
    <property type="entry name" value="cas_csm6"/>
    <property type="match status" value="1"/>
</dbReference>
<dbReference type="GO" id="GO:0016787">
    <property type="term" value="F:hydrolase activity"/>
    <property type="evidence" value="ECO:0007669"/>
    <property type="project" value="UniProtKB-KW"/>
</dbReference>
<dbReference type="InterPro" id="IPR013489">
    <property type="entry name" value="CRISPR-assoc_prot_Csm6"/>
</dbReference>
<gene>
    <name evidence="3" type="ORF">D8881_09685</name>
</gene>
<name>A0ABD7JK37_STRSA</name>
<dbReference type="AlphaFoldDB" id="A0ABD7JK37"/>
<dbReference type="SUPFAM" id="SSF52980">
    <property type="entry name" value="Restriction endonuclease-like"/>
    <property type="match status" value="1"/>
</dbReference>
<organism evidence="3 4">
    <name type="scientific">Streptococcus sanguinis</name>
    <dbReference type="NCBI Taxonomy" id="1305"/>
    <lineage>
        <taxon>Bacteria</taxon>
        <taxon>Bacillati</taxon>
        <taxon>Bacillota</taxon>
        <taxon>Bacilli</taxon>
        <taxon>Lactobacillales</taxon>
        <taxon>Streptococcaceae</taxon>
        <taxon>Streptococcus</taxon>
    </lineage>
</organism>
<sequence>MKTLITFISQYDPIGVKFKHPTKKDETGREKTDNFRRALSIGDIHTYEHDGYQQEISDGPALVIIKDELPDKLIVIYSDEMKVKQENFERTVKTVYRKKAVQIPVIQNEYVTEGVHEFEAMYKFVEKILDREDMSNGDYILNITSGTAQCQAAMYFINFIKDYHTRLARVDSPNGKKTNRSNQGAPYFEEVVLDDLLKKQTAEKEDERKPEIETGEKLKNNLLQRTYKDFILKYEYKAALDILKANPDIISNKDDQEKSKKALENMISVFQKQKVLKELAADSKLKYNDTGEFQKVLNYYLMIDILNRRGQVTDVLVKAKSFAEFVIGNYLFRKYERYVKTTSKGFKLNLESLNNDEISEICDYITQEIKKVNPKGSFGRKSDLMIHSFRHLVIFLEGRSAIVTSTQKVTELNSKRNNVAHGLAEISVLKEELNELVKGLKKLVIAAYSDKKVYLYQEYFDYYDQKNQDLISCLK</sequence>